<sequence>MTDERQVSRRQAQSQRVSFTDPIVIANTPQRRFEVLPQYIKRTDGDKVAAKLLYHKKREGRIFGLFPVEFTLNHEEVKELKRVLEESLAVAEGRQDGDFLVLRLDGTGTGLSGRDPIAVGKAIAPLVADEDVLRSLAGTEDGAELLKGVQSSVRLTELSLAIDQLRTNLESGEKKEQTYQEWCERHGWVFGNAYTMRDEVRTIALGDSVDGLLAQTANGLRDIFELKRPDMPVISYDNTHKCWFWSRDVSMAIGQCHRYLDALHEAAARGLRDHPEVVAYHPRAILIIGRSHDWPAEQVKALHGLNARLHGISVMTYDQLLSQAEQLLSTLRG</sequence>
<gene>
    <name evidence="2" type="ORF">RM704_14285</name>
</gene>
<dbReference type="RefSeq" id="WP_033530939.1">
    <property type="nucleotide sequence ID" value="NZ_JAVRFJ010000010.1"/>
</dbReference>
<evidence type="ECO:0000313" key="2">
    <source>
        <dbReference type="EMBL" id="MDT0568622.1"/>
    </source>
</evidence>
<reference evidence="2" key="1">
    <citation type="submission" date="2024-05" db="EMBL/GenBank/DDBJ databases">
        <title>30 novel species of actinomycetes from the DSMZ collection.</title>
        <authorList>
            <person name="Nouioui I."/>
        </authorList>
    </citation>
    <scope>NUCLEOTIDE SEQUENCE</scope>
    <source>
        <strain evidence="2">DSM 3412</strain>
    </source>
</reference>
<dbReference type="Pfam" id="PF14082">
    <property type="entry name" value="SduA_C"/>
    <property type="match status" value="1"/>
</dbReference>
<evidence type="ECO:0000259" key="1">
    <source>
        <dbReference type="Pfam" id="PF14082"/>
    </source>
</evidence>
<proteinExistence type="predicted"/>
<dbReference type="InterPro" id="IPR025359">
    <property type="entry name" value="SduA_C"/>
</dbReference>
<evidence type="ECO:0000313" key="3">
    <source>
        <dbReference type="Proteomes" id="UP001180737"/>
    </source>
</evidence>
<name>A0ABU2YZJ0_9ACTN</name>
<comment type="caution">
    <text evidence="2">The sequence shown here is derived from an EMBL/GenBank/DDBJ whole genome shotgun (WGS) entry which is preliminary data.</text>
</comment>
<keyword evidence="3" id="KW-1185">Reference proteome</keyword>
<feature type="domain" description="Shedu protein SduA C-terminal" evidence="1">
    <location>
        <begin position="174"/>
        <end position="321"/>
    </location>
</feature>
<accession>A0ABU2YZJ0</accession>
<dbReference type="Proteomes" id="UP001180737">
    <property type="component" value="Unassembled WGS sequence"/>
</dbReference>
<dbReference type="EMBL" id="JAVRFJ010000010">
    <property type="protein sequence ID" value="MDT0568622.1"/>
    <property type="molecule type" value="Genomic_DNA"/>
</dbReference>
<protein>
    <submittedName>
        <fullName evidence="2">DUF4263 domain-containing protein</fullName>
    </submittedName>
</protein>
<organism evidence="2 3">
    <name type="scientific">Streptomyces gottesmaniae</name>
    <dbReference type="NCBI Taxonomy" id="3075518"/>
    <lineage>
        <taxon>Bacteria</taxon>
        <taxon>Bacillati</taxon>
        <taxon>Actinomycetota</taxon>
        <taxon>Actinomycetes</taxon>
        <taxon>Kitasatosporales</taxon>
        <taxon>Streptomycetaceae</taxon>
        <taxon>Streptomyces</taxon>
    </lineage>
</organism>